<keyword evidence="1" id="KW-0472">Membrane</keyword>
<proteinExistence type="predicted"/>
<dbReference type="AlphaFoldDB" id="A0AAW3FCM3"/>
<sequence>MEKGKNIRTMDKWTLFNKTNKSKLFVFINSFAVILLLTSFFAEKIFPGLKDTDIFMKGIWEIGLWVALIIMFLRELYVLIRDLCTEEERLLHMVAWLRFYIMTAIYSGFAYWNITTYGNIDNFLTLIRSYFS</sequence>
<evidence type="ECO:0000313" key="3">
    <source>
        <dbReference type="Proteomes" id="UP000029533"/>
    </source>
</evidence>
<dbReference type="EMBL" id="JRNJ01000104">
    <property type="protein sequence ID" value="KGF24794.1"/>
    <property type="molecule type" value="Genomic_DNA"/>
</dbReference>
<feature type="transmembrane region" description="Helical" evidence="1">
    <location>
        <begin position="24"/>
        <end position="42"/>
    </location>
</feature>
<keyword evidence="1" id="KW-1133">Transmembrane helix</keyword>
<reference evidence="2 3" key="1">
    <citation type="submission" date="2014-07" db="EMBL/GenBank/DDBJ databases">
        <authorList>
            <person name="McCorrison J."/>
            <person name="Sanka R."/>
            <person name="Torralba M."/>
            <person name="Gillis M."/>
            <person name="Haft D.H."/>
            <person name="Methe B."/>
            <person name="Sutton G."/>
            <person name="Nelson K.E."/>
        </authorList>
    </citation>
    <scope>NUCLEOTIDE SEQUENCE [LARGE SCALE GENOMIC DNA]</scope>
    <source>
        <strain evidence="2 3">DNF00424</strain>
    </source>
</reference>
<comment type="caution">
    <text evidence="2">The sequence shown here is derived from an EMBL/GenBank/DDBJ whole genome shotgun (WGS) entry which is preliminary data.</text>
</comment>
<evidence type="ECO:0000313" key="2">
    <source>
        <dbReference type="EMBL" id="KGF24794.1"/>
    </source>
</evidence>
<keyword evidence="1" id="KW-0812">Transmembrane</keyword>
<dbReference type="Proteomes" id="UP000029533">
    <property type="component" value="Unassembled WGS sequence"/>
</dbReference>
<name>A0AAW3FCM3_9BACT</name>
<feature type="transmembrane region" description="Helical" evidence="1">
    <location>
        <begin position="94"/>
        <end position="114"/>
    </location>
</feature>
<feature type="transmembrane region" description="Helical" evidence="1">
    <location>
        <begin position="54"/>
        <end position="73"/>
    </location>
</feature>
<organism evidence="2 3">
    <name type="scientific">Prevotella histicola JCM 15637 = DNF00424</name>
    <dbReference type="NCBI Taxonomy" id="1236504"/>
    <lineage>
        <taxon>Bacteria</taxon>
        <taxon>Pseudomonadati</taxon>
        <taxon>Bacteroidota</taxon>
        <taxon>Bacteroidia</taxon>
        <taxon>Bacteroidales</taxon>
        <taxon>Prevotellaceae</taxon>
        <taxon>Prevotella</taxon>
    </lineage>
</organism>
<gene>
    <name evidence="2" type="ORF">HMPREF2132_10850</name>
</gene>
<evidence type="ECO:0000256" key="1">
    <source>
        <dbReference type="SAM" id="Phobius"/>
    </source>
</evidence>
<accession>A0AAW3FCM3</accession>
<protein>
    <submittedName>
        <fullName evidence="2">Uncharacterized protein</fullName>
    </submittedName>
</protein>